<evidence type="ECO:0000259" key="9">
    <source>
        <dbReference type="Pfam" id="PF11838"/>
    </source>
</evidence>
<comment type="similarity">
    <text evidence="1 7">Belongs to the peptidase M1 family.</text>
</comment>
<evidence type="ECO:0000259" key="10">
    <source>
        <dbReference type="Pfam" id="PF17900"/>
    </source>
</evidence>
<dbReference type="Gene3D" id="1.25.50.20">
    <property type="match status" value="2"/>
</dbReference>
<keyword evidence="7" id="KW-0472">Membrane</keyword>
<keyword evidence="5 7" id="KW-0862">Zinc</keyword>
<protein>
    <recommendedName>
        <fullName evidence="7">Aminopeptidase</fullName>
        <ecNumber evidence="7">3.4.11.-</ecNumber>
    </recommendedName>
</protein>
<keyword evidence="3 7" id="KW-0479">Metal-binding</keyword>
<accession>A0ABM0GVZ2</accession>
<feature type="domain" description="Peptidase M1 membrane alanine aminopeptidase" evidence="8">
    <location>
        <begin position="298"/>
        <end position="519"/>
    </location>
</feature>
<dbReference type="InterPro" id="IPR024571">
    <property type="entry name" value="ERAP1-like_C_dom"/>
</dbReference>
<evidence type="ECO:0000313" key="11">
    <source>
        <dbReference type="Proteomes" id="UP000694865"/>
    </source>
</evidence>
<keyword evidence="6 7" id="KW-0482">Metalloprotease</keyword>
<dbReference type="PANTHER" id="PTHR11533">
    <property type="entry name" value="PROTEASE M1 ZINC METALLOPROTEASE"/>
    <property type="match status" value="1"/>
</dbReference>
<evidence type="ECO:0000256" key="6">
    <source>
        <dbReference type="ARBA" id="ARBA00023049"/>
    </source>
</evidence>
<name>A0ABM0GVZ2_SACKO</name>
<feature type="transmembrane region" description="Helical" evidence="7">
    <location>
        <begin position="21"/>
        <end position="48"/>
    </location>
</feature>
<dbReference type="SUPFAM" id="SSF63737">
    <property type="entry name" value="Leukotriene A4 hydrolase N-terminal domain"/>
    <property type="match status" value="1"/>
</dbReference>
<dbReference type="RefSeq" id="XP_002738531.2">
    <property type="nucleotide sequence ID" value="XM_002738485.2"/>
</dbReference>
<keyword evidence="7" id="KW-0812">Transmembrane</keyword>
<dbReference type="Pfam" id="PF11838">
    <property type="entry name" value="ERAP1_C"/>
    <property type="match status" value="1"/>
</dbReference>
<comment type="cofactor">
    <cofactor evidence="7">
        <name>Zn(2+)</name>
        <dbReference type="ChEBI" id="CHEBI:29105"/>
    </cofactor>
    <text evidence="7">Binds 1 zinc ion per subunit.</text>
</comment>
<dbReference type="GeneID" id="100372835"/>
<dbReference type="CDD" id="cd09601">
    <property type="entry name" value="M1_APN-Q_like"/>
    <property type="match status" value="1"/>
</dbReference>
<keyword evidence="7" id="KW-1133">Transmembrane helix</keyword>
<organism evidence="11 12">
    <name type="scientific">Saccoglossus kowalevskii</name>
    <name type="common">Acorn worm</name>
    <dbReference type="NCBI Taxonomy" id="10224"/>
    <lineage>
        <taxon>Eukaryota</taxon>
        <taxon>Metazoa</taxon>
        <taxon>Hemichordata</taxon>
        <taxon>Enteropneusta</taxon>
        <taxon>Harrimaniidae</taxon>
        <taxon>Saccoglossus</taxon>
    </lineage>
</organism>
<sequence length="917" mass="104134">MPRGGGKYEMMEDSAPPPKSVSKITAVIIVSCVVLAIIIIAIVVAVYVPSGVPYTSIRLPLNVIPQTYDIFLHPNLTTEEFAGTVTIQLKVVQETSSVIVHMKDLKFTRTPEITPVVSKRDTVTQDIRVKDTAPINDLEMMYLELSQELQVGMLYNLKMSFSGQLNSEGLDGFYKSVYKAANGEERVIATTHFEPTAARKAFPCLDEPELKANFTMKIVRDKMHKALFNMPLVEPPLVASTNYGDNLMQDNFQTTVKMSSYLVAFIVCDFDFRSNTTTTGKEVRVYAPSDTIDEVEVALSAGTKILEYYEEYFSVPYPLPKQDMVAIPDFAAGAMENWGLITYRLTALLYKEGVTSERNKQWVCIVVAHELAHQWFGNLVTMEWWNDLWLNEGFASYVEYIGTNHTYPEWKMLDQFIYLTTQEALVEDSLSNSHPISVPVTDPNEINELFDGISYDKGASIIRMLENFLTPDVFRQGLTDYLTRHQYGNARTDDLWEAMTKSSETNGEKVNVKEVMDTWTLQMGYPVVTLSRKGGNITATQERFLIYPEGEPSTEFTSPFGYKWQIPLTFITSDNSKQETKLMKEDTETVLKGNPTWIKGNVDVAGFYRVNYDSWDAIIHTLKTNHNEFTSADRTGLIDDVFHFGRSGHVSQITALDMSLYLKNETDYVPTVTAISNLKYIGKVLLGDENGYKLYKDYILQQFDHLISNVGWEDVGDHLQKFMRSSVLSLGVSYGHEDATKKSLEIFNKWKTDSEEVSANLKDTVYYSGIRNNGNDAWDFVWDKYLAWSLDEKKIRSQDTVSVVSQIAGNPFRGRELVWDFVTKNWQTFLDRYSTGSFEMDNLITAMTTGFSERSDLEKIETFFAANPDAGSGTRAIKQAIEAVNMNVAWVEAHKEEVIDWLSQNAQNPPRMVRDRL</sequence>
<evidence type="ECO:0000313" key="12">
    <source>
        <dbReference type="RefSeq" id="XP_002738531.2"/>
    </source>
</evidence>
<dbReference type="SUPFAM" id="SSF55486">
    <property type="entry name" value="Metalloproteases ('zincins'), catalytic domain"/>
    <property type="match status" value="1"/>
</dbReference>
<reference evidence="12" key="1">
    <citation type="submission" date="2025-08" db="UniProtKB">
        <authorList>
            <consortium name="RefSeq"/>
        </authorList>
    </citation>
    <scope>IDENTIFICATION</scope>
    <source>
        <tissue evidence="12">Testes</tissue>
    </source>
</reference>
<dbReference type="InterPro" id="IPR050344">
    <property type="entry name" value="Peptidase_M1_aminopeptidases"/>
</dbReference>
<proteinExistence type="inferred from homology"/>
<keyword evidence="7" id="KW-0031">Aminopeptidase</keyword>
<keyword evidence="2 7" id="KW-0645">Protease</keyword>
<dbReference type="Pfam" id="PF01433">
    <property type="entry name" value="Peptidase_M1"/>
    <property type="match status" value="1"/>
</dbReference>
<evidence type="ECO:0000259" key="8">
    <source>
        <dbReference type="Pfam" id="PF01433"/>
    </source>
</evidence>
<evidence type="ECO:0000256" key="4">
    <source>
        <dbReference type="ARBA" id="ARBA00022801"/>
    </source>
</evidence>
<dbReference type="PRINTS" id="PR00756">
    <property type="entry name" value="ALADIPTASE"/>
</dbReference>
<dbReference type="Gene3D" id="2.60.40.1910">
    <property type="match status" value="1"/>
</dbReference>
<dbReference type="Gene3D" id="2.60.40.1730">
    <property type="entry name" value="tricorn interacting facor f3 domain"/>
    <property type="match status" value="1"/>
</dbReference>
<dbReference type="PANTHER" id="PTHR11533:SF299">
    <property type="entry name" value="AMINOPEPTIDASE"/>
    <property type="match status" value="1"/>
</dbReference>
<dbReference type="InterPro" id="IPR042097">
    <property type="entry name" value="Aminopeptidase_N-like_N_sf"/>
</dbReference>
<gene>
    <name evidence="12" type="primary">LOC100372835</name>
</gene>
<dbReference type="EC" id="3.4.11.-" evidence="7"/>
<dbReference type="InterPro" id="IPR014782">
    <property type="entry name" value="Peptidase_M1_dom"/>
</dbReference>
<keyword evidence="4 7" id="KW-0378">Hydrolase</keyword>
<evidence type="ECO:0000256" key="5">
    <source>
        <dbReference type="ARBA" id="ARBA00022833"/>
    </source>
</evidence>
<dbReference type="InterPro" id="IPR034016">
    <property type="entry name" value="M1_APN-typ"/>
</dbReference>
<feature type="domain" description="ERAP1-like C-terminal" evidence="9">
    <location>
        <begin position="597"/>
        <end position="785"/>
    </location>
</feature>
<evidence type="ECO:0000256" key="1">
    <source>
        <dbReference type="ARBA" id="ARBA00010136"/>
    </source>
</evidence>
<feature type="domain" description="Aminopeptidase N-like N-terminal" evidence="10">
    <location>
        <begin position="65"/>
        <end position="262"/>
    </location>
</feature>
<evidence type="ECO:0000256" key="2">
    <source>
        <dbReference type="ARBA" id="ARBA00022670"/>
    </source>
</evidence>
<evidence type="ECO:0000256" key="3">
    <source>
        <dbReference type="ARBA" id="ARBA00022723"/>
    </source>
</evidence>
<dbReference type="Pfam" id="PF17900">
    <property type="entry name" value="Peptidase_M1_N"/>
    <property type="match status" value="1"/>
</dbReference>
<dbReference type="Gene3D" id="1.10.390.10">
    <property type="entry name" value="Neutral Protease Domain 2"/>
    <property type="match status" value="1"/>
</dbReference>
<dbReference type="Proteomes" id="UP000694865">
    <property type="component" value="Unplaced"/>
</dbReference>
<evidence type="ECO:0000256" key="7">
    <source>
        <dbReference type="RuleBase" id="RU364040"/>
    </source>
</evidence>
<keyword evidence="11" id="KW-1185">Reference proteome</keyword>
<dbReference type="InterPro" id="IPR001930">
    <property type="entry name" value="Peptidase_M1"/>
</dbReference>
<dbReference type="InterPro" id="IPR045357">
    <property type="entry name" value="Aminopeptidase_N-like_N"/>
</dbReference>
<dbReference type="InterPro" id="IPR027268">
    <property type="entry name" value="Peptidase_M4/M1_CTD_sf"/>
</dbReference>